<dbReference type="OMA" id="PHMLEPI"/>
<keyword evidence="2 5" id="KW-0227">DNA damage</keyword>
<accession>Q4N7E9</accession>
<dbReference type="FunCoup" id="Q4N7E9">
    <property type="interactions" value="317"/>
</dbReference>
<dbReference type="eggNOG" id="KOG0011">
    <property type="taxonomic scope" value="Eukaryota"/>
</dbReference>
<dbReference type="PROSITE" id="PS50030">
    <property type="entry name" value="UBA"/>
    <property type="match status" value="2"/>
</dbReference>
<protein>
    <recommendedName>
        <fullName evidence="5">UV excision repair protein RAD23</fullName>
    </recommendedName>
</protein>
<feature type="region of interest" description="Disordered" evidence="6">
    <location>
        <begin position="73"/>
        <end position="126"/>
    </location>
</feature>
<dbReference type="KEGG" id="tpv:TP01_0871"/>
<dbReference type="GeneID" id="3503435"/>
<dbReference type="GO" id="GO:0005654">
    <property type="term" value="C:nucleoplasm"/>
    <property type="evidence" value="ECO:0007669"/>
    <property type="project" value="TreeGrafter"/>
</dbReference>
<dbReference type="PROSITE" id="PS50053">
    <property type="entry name" value="UBIQUITIN_2"/>
    <property type="match status" value="1"/>
</dbReference>
<evidence type="ECO:0000313" key="9">
    <source>
        <dbReference type="EMBL" id="EAN34109.1"/>
    </source>
</evidence>
<dbReference type="InParanoid" id="Q4N7E9"/>
<evidence type="ECO:0000256" key="6">
    <source>
        <dbReference type="SAM" id="MobiDB-lite"/>
    </source>
</evidence>
<dbReference type="Pfam" id="PF00627">
    <property type="entry name" value="UBA"/>
    <property type="match status" value="2"/>
</dbReference>
<evidence type="ECO:0000256" key="2">
    <source>
        <dbReference type="ARBA" id="ARBA00022763"/>
    </source>
</evidence>
<evidence type="ECO:0000313" key="10">
    <source>
        <dbReference type="Proteomes" id="UP000001949"/>
    </source>
</evidence>
<dbReference type="PANTHER" id="PTHR10621:SF0">
    <property type="entry name" value="UV EXCISION REPAIR PROTEIN RAD23"/>
    <property type="match status" value="1"/>
</dbReference>
<keyword evidence="3 5" id="KW-0234">DNA repair</keyword>
<comment type="function">
    <text evidence="5">Multiubiquitin chain receptor involved in modulation of proteasomal degradation. Involved in nucleotide excision repair.</text>
</comment>
<dbReference type="Gene3D" id="1.10.8.10">
    <property type="entry name" value="DNA helicase RuvA subunit, C-terminal domain"/>
    <property type="match status" value="2"/>
</dbReference>
<dbReference type="SMART" id="SM00213">
    <property type="entry name" value="UBQ"/>
    <property type="match status" value="1"/>
</dbReference>
<dbReference type="SUPFAM" id="SSF54236">
    <property type="entry name" value="Ubiquitin-like"/>
    <property type="match status" value="1"/>
</dbReference>
<comment type="caution">
    <text evidence="9">The sequence shown here is derived from an EMBL/GenBank/DDBJ whole genome shotgun (WGS) entry which is preliminary data.</text>
</comment>
<dbReference type="GO" id="GO:0005829">
    <property type="term" value="C:cytosol"/>
    <property type="evidence" value="ECO:0007669"/>
    <property type="project" value="TreeGrafter"/>
</dbReference>
<dbReference type="InterPro" id="IPR029071">
    <property type="entry name" value="Ubiquitin-like_domsf"/>
</dbReference>
<dbReference type="InterPro" id="IPR015360">
    <property type="entry name" value="XPC-bd"/>
</dbReference>
<dbReference type="EMBL" id="AAGK01000001">
    <property type="protein sequence ID" value="EAN34109.1"/>
    <property type="molecule type" value="Genomic_DNA"/>
</dbReference>
<keyword evidence="1" id="KW-0677">Repeat</keyword>
<dbReference type="SMART" id="SM00727">
    <property type="entry name" value="STI1"/>
    <property type="match status" value="1"/>
</dbReference>
<dbReference type="InterPro" id="IPR000626">
    <property type="entry name" value="Ubiquitin-like_dom"/>
</dbReference>
<feature type="domain" description="Ubiquitin-like" evidence="8">
    <location>
        <begin position="1"/>
        <end position="61"/>
    </location>
</feature>
<dbReference type="InterPro" id="IPR009060">
    <property type="entry name" value="UBA-like_sf"/>
</dbReference>
<dbReference type="GO" id="GO:0043130">
    <property type="term" value="F:ubiquitin binding"/>
    <property type="evidence" value="ECO:0007669"/>
    <property type="project" value="UniProtKB-UniRule"/>
</dbReference>
<dbReference type="PANTHER" id="PTHR10621">
    <property type="entry name" value="UV EXCISION REPAIR PROTEIN RAD23"/>
    <property type="match status" value="1"/>
</dbReference>
<comment type="subcellular location">
    <subcellularLocation>
        <location evidence="5">Nucleus</location>
    </subcellularLocation>
    <subcellularLocation>
        <location evidence="5">Cytoplasm</location>
    </subcellularLocation>
</comment>
<keyword evidence="4 5" id="KW-0539">Nucleus</keyword>
<dbReference type="Pfam" id="PF09280">
    <property type="entry name" value="XPC-binding"/>
    <property type="match status" value="1"/>
</dbReference>
<dbReference type="InterPro" id="IPR015940">
    <property type="entry name" value="UBA"/>
</dbReference>
<feature type="domain" description="UBA" evidence="7">
    <location>
        <begin position="280"/>
        <end position="320"/>
    </location>
</feature>
<gene>
    <name evidence="9" type="ordered locus">TP01_0871</name>
</gene>
<evidence type="ECO:0000256" key="1">
    <source>
        <dbReference type="ARBA" id="ARBA00022737"/>
    </source>
</evidence>
<dbReference type="FunFam" id="1.10.8.10:FF:000003">
    <property type="entry name" value="UV excision repair protein RAD23 homolog"/>
    <property type="match status" value="1"/>
</dbReference>
<dbReference type="GO" id="GO:0070628">
    <property type="term" value="F:proteasome binding"/>
    <property type="evidence" value="ECO:0007669"/>
    <property type="project" value="TreeGrafter"/>
</dbReference>
<dbReference type="VEuPathDB" id="PiroplasmaDB:TpMuguga_01g00871"/>
<evidence type="ECO:0000259" key="7">
    <source>
        <dbReference type="PROSITE" id="PS50030"/>
    </source>
</evidence>
<comment type="similarity">
    <text evidence="5">Belongs to the RAD23 family.</text>
</comment>
<dbReference type="Pfam" id="PF00240">
    <property type="entry name" value="ubiquitin"/>
    <property type="match status" value="1"/>
</dbReference>
<sequence>MNLKVKTLKNVQVDVDVPDTASVEDLMNKVAESFPNMQAESLKLIHAGKILKKELLLKDYSDIKDGDKVIVISSKTPDPSKHQDPNSQPSSTTTPTSKAPQPSPLDNSPHQPSSGHNVSQQTYETVSSKLVMGSELEQSINRICEMGFERPLVERAMAAAFNNPDRAVEFLSTGNIPVSNMPNIDHQNVTAPEHGHSGGEDVLQMIQSHPMFEQLSQAVQSDPQLLQQLLESLGQTHPELLQTIIQRQDEFMELLNSGAGAEADPYSNTEHNPNIISLTPVEMESIERLEGLGFSRPAVIEAYLACDKNEELAANYLLENSHDFQE</sequence>
<evidence type="ECO:0000256" key="5">
    <source>
        <dbReference type="RuleBase" id="RU367049"/>
    </source>
</evidence>
<dbReference type="GO" id="GO:0043161">
    <property type="term" value="P:proteasome-mediated ubiquitin-dependent protein catabolic process"/>
    <property type="evidence" value="ECO:0007669"/>
    <property type="project" value="UniProtKB-UniRule"/>
</dbReference>
<dbReference type="InterPro" id="IPR006636">
    <property type="entry name" value="STI1_HS-bd"/>
</dbReference>
<dbReference type="GO" id="GO:0003684">
    <property type="term" value="F:damaged DNA binding"/>
    <property type="evidence" value="ECO:0007669"/>
    <property type="project" value="UniProtKB-UniRule"/>
</dbReference>
<dbReference type="SMART" id="SM00165">
    <property type="entry name" value="UBA"/>
    <property type="match status" value="2"/>
</dbReference>
<feature type="compositionally biased region" description="Low complexity" evidence="6">
    <location>
        <begin position="87"/>
        <end position="100"/>
    </location>
</feature>
<dbReference type="InterPro" id="IPR036353">
    <property type="entry name" value="XPC-bd_sf"/>
</dbReference>
<dbReference type="SUPFAM" id="SSF46934">
    <property type="entry name" value="UBA-like"/>
    <property type="match status" value="2"/>
</dbReference>
<dbReference type="GO" id="GO:0031593">
    <property type="term" value="F:polyubiquitin modification-dependent protein binding"/>
    <property type="evidence" value="ECO:0007669"/>
    <property type="project" value="UniProtKB-UniRule"/>
</dbReference>
<feature type="compositionally biased region" description="Polar residues" evidence="6">
    <location>
        <begin position="105"/>
        <end position="126"/>
    </location>
</feature>
<dbReference type="Gene3D" id="1.10.10.540">
    <property type="entry name" value="XPC-binding domain"/>
    <property type="match status" value="1"/>
</dbReference>
<keyword evidence="10" id="KW-1185">Reference proteome</keyword>
<feature type="domain" description="UBA" evidence="7">
    <location>
        <begin position="134"/>
        <end position="174"/>
    </location>
</feature>
<dbReference type="AlphaFoldDB" id="Q4N7E9"/>
<dbReference type="GO" id="GO:0006289">
    <property type="term" value="P:nucleotide-excision repair"/>
    <property type="evidence" value="ECO:0007669"/>
    <property type="project" value="UniProtKB-UniRule"/>
</dbReference>
<keyword evidence="5" id="KW-0963">Cytoplasm</keyword>
<dbReference type="Proteomes" id="UP000001949">
    <property type="component" value="Unassembled WGS sequence"/>
</dbReference>
<reference evidence="9 10" key="1">
    <citation type="journal article" date="2005" name="Science">
        <title>Genome sequence of Theileria parva, a bovine pathogen that transforms lymphocytes.</title>
        <authorList>
            <person name="Gardner M.J."/>
            <person name="Bishop R."/>
            <person name="Shah T."/>
            <person name="de Villiers E.P."/>
            <person name="Carlton J.M."/>
            <person name="Hall N."/>
            <person name="Ren Q."/>
            <person name="Paulsen I.T."/>
            <person name="Pain A."/>
            <person name="Berriman M."/>
            <person name="Wilson R.J.M."/>
            <person name="Sato S."/>
            <person name="Ralph S.A."/>
            <person name="Mann D.J."/>
            <person name="Xiong Z."/>
            <person name="Shallom S.J."/>
            <person name="Weidman J."/>
            <person name="Jiang L."/>
            <person name="Lynn J."/>
            <person name="Weaver B."/>
            <person name="Shoaibi A."/>
            <person name="Domingo A.R."/>
            <person name="Wasawo D."/>
            <person name="Crabtree J."/>
            <person name="Wortman J.R."/>
            <person name="Haas B."/>
            <person name="Angiuoli S.V."/>
            <person name="Creasy T.H."/>
            <person name="Lu C."/>
            <person name="Suh B."/>
            <person name="Silva J.C."/>
            <person name="Utterback T.R."/>
            <person name="Feldblyum T.V."/>
            <person name="Pertea M."/>
            <person name="Allen J."/>
            <person name="Nierman W.C."/>
            <person name="Taracha E.L.N."/>
            <person name="Salzberg S.L."/>
            <person name="White O.R."/>
            <person name="Fitzhugh H.A."/>
            <person name="Morzaria S."/>
            <person name="Venter J.C."/>
            <person name="Fraser C.M."/>
            <person name="Nene V."/>
        </authorList>
    </citation>
    <scope>NUCLEOTIDE SEQUENCE [LARGE SCALE GENOMIC DNA]</scope>
    <source>
        <strain evidence="9 10">Muguga</strain>
    </source>
</reference>
<name>Q4N7E9_THEPA</name>
<dbReference type="InterPro" id="IPR004806">
    <property type="entry name" value="Rad23"/>
</dbReference>
<dbReference type="Gene3D" id="3.10.20.90">
    <property type="entry name" value="Phosphatidylinositol 3-kinase Catalytic Subunit, Chain A, domain 1"/>
    <property type="match status" value="1"/>
</dbReference>
<evidence type="ECO:0000259" key="8">
    <source>
        <dbReference type="PROSITE" id="PS50053"/>
    </source>
</evidence>
<evidence type="ECO:0000256" key="3">
    <source>
        <dbReference type="ARBA" id="ARBA00023204"/>
    </source>
</evidence>
<dbReference type="SUPFAM" id="SSF101238">
    <property type="entry name" value="XPC-binding domain"/>
    <property type="match status" value="1"/>
</dbReference>
<dbReference type="PRINTS" id="PR01839">
    <property type="entry name" value="RAD23PROTEIN"/>
</dbReference>
<organism evidence="9 10">
    <name type="scientific">Theileria parva</name>
    <name type="common">East coast fever infection agent</name>
    <dbReference type="NCBI Taxonomy" id="5875"/>
    <lineage>
        <taxon>Eukaryota</taxon>
        <taxon>Sar</taxon>
        <taxon>Alveolata</taxon>
        <taxon>Apicomplexa</taxon>
        <taxon>Aconoidasida</taxon>
        <taxon>Piroplasmida</taxon>
        <taxon>Theileriidae</taxon>
        <taxon>Theileria</taxon>
    </lineage>
</organism>
<proteinExistence type="inferred from homology"/>
<dbReference type="STRING" id="5875.Q4N7E9"/>
<dbReference type="FunFam" id="1.10.8.10:FF:000002">
    <property type="entry name" value="UV excision repair protein RAD23 homolog"/>
    <property type="match status" value="1"/>
</dbReference>
<evidence type="ECO:0000256" key="4">
    <source>
        <dbReference type="ARBA" id="ARBA00023242"/>
    </source>
</evidence>